<evidence type="ECO:0000256" key="1">
    <source>
        <dbReference type="SAM" id="SignalP"/>
    </source>
</evidence>
<accession>A0ABS7TLZ4</accession>
<dbReference type="Proteomes" id="UP001139031">
    <property type="component" value="Unassembled WGS sequence"/>
</dbReference>
<keyword evidence="3" id="KW-1185">Reference proteome</keyword>
<proteinExistence type="predicted"/>
<evidence type="ECO:0000313" key="2">
    <source>
        <dbReference type="EMBL" id="MBZ5709157.1"/>
    </source>
</evidence>
<feature type="chain" id="PRO_5045051575" evidence="1">
    <location>
        <begin position="22"/>
        <end position="138"/>
    </location>
</feature>
<name>A0ABS7TLZ4_9BACT</name>
<reference evidence="2" key="1">
    <citation type="submission" date="2021-08" db="EMBL/GenBank/DDBJ databases">
        <authorList>
            <person name="Stevens D.C."/>
        </authorList>
    </citation>
    <scope>NUCLEOTIDE SEQUENCE</scope>
    <source>
        <strain evidence="2">DSM 53165</strain>
    </source>
</reference>
<protein>
    <submittedName>
        <fullName evidence="2">Uncharacterized protein</fullName>
    </submittedName>
</protein>
<feature type="signal peptide" evidence="1">
    <location>
        <begin position="1"/>
        <end position="21"/>
    </location>
</feature>
<comment type="caution">
    <text evidence="2">The sequence shown here is derived from an EMBL/GenBank/DDBJ whole genome shotgun (WGS) entry which is preliminary data.</text>
</comment>
<gene>
    <name evidence="2" type="ORF">K7C98_07785</name>
</gene>
<dbReference type="RefSeq" id="WP_224190935.1">
    <property type="nucleotide sequence ID" value="NZ_JAIRAU010000004.1"/>
</dbReference>
<keyword evidence="1" id="KW-0732">Signal</keyword>
<evidence type="ECO:0000313" key="3">
    <source>
        <dbReference type="Proteomes" id="UP001139031"/>
    </source>
</evidence>
<organism evidence="2 3">
    <name type="scientific">Nannocystis pusilla</name>
    <dbReference type="NCBI Taxonomy" id="889268"/>
    <lineage>
        <taxon>Bacteria</taxon>
        <taxon>Pseudomonadati</taxon>
        <taxon>Myxococcota</taxon>
        <taxon>Polyangia</taxon>
        <taxon>Nannocystales</taxon>
        <taxon>Nannocystaceae</taxon>
        <taxon>Nannocystis</taxon>
    </lineage>
</organism>
<dbReference type="EMBL" id="JAIRAU010000004">
    <property type="protein sequence ID" value="MBZ5709157.1"/>
    <property type="molecule type" value="Genomic_DNA"/>
</dbReference>
<sequence length="138" mass="16302">MLFFNALTWLQAGLFAVAAVAAPEQPVEELADDVAAAEGELVTDELEFTDAVDPSERARWECYDDWDEHNRGYCLARCDDDWRYKAVTKKIRIRGNRDYCQRRARKHCKRQGDRLEKWCFGERDWDDDDDDNHHNNHH</sequence>